<dbReference type="EnsemblBacteria" id="ABD42123">
    <property type="protein sequence ID" value="ABD42123"/>
    <property type="gene ID" value="Mhun_2422"/>
</dbReference>
<dbReference type="EMBL" id="CP000254">
    <property type="protein sequence ID" value="ABD42123.1"/>
    <property type="molecule type" value="Genomic_DNA"/>
</dbReference>
<proteinExistence type="inferred from homology"/>
<dbReference type="InterPro" id="IPR002934">
    <property type="entry name" value="Polymerase_NTP_transf_dom"/>
</dbReference>
<evidence type="ECO:0000256" key="4">
    <source>
        <dbReference type="ARBA" id="ARBA00022695"/>
    </source>
</evidence>
<accession>Q2FTW7</accession>
<dbReference type="GO" id="GO:0005524">
    <property type="term" value="F:ATP binding"/>
    <property type="evidence" value="ECO:0007669"/>
    <property type="project" value="UniProtKB-KW"/>
</dbReference>
<dbReference type="KEGG" id="mhu:Mhun_2422"/>
<keyword evidence="4" id="KW-0548">Nucleotidyltransferase</keyword>
<organism evidence="14 15">
    <name type="scientific">Methanospirillum hungatei JF-1 (strain ATCC 27890 / DSM 864 / NBRC 100397 / JF-1)</name>
    <dbReference type="NCBI Taxonomy" id="323259"/>
    <lineage>
        <taxon>Archaea</taxon>
        <taxon>Methanobacteriati</taxon>
        <taxon>Methanobacteriota</taxon>
        <taxon>Stenosarchaea group</taxon>
        <taxon>Methanomicrobia</taxon>
        <taxon>Methanomicrobiales</taxon>
        <taxon>Methanospirillaceae</taxon>
        <taxon>Methanospirillum</taxon>
    </lineage>
</organism>
<keyword evidence="3" id="KW-0808">Transferase</keyword>
<dbReference type="Pfam" id="PF01909">
    <property type="entry name" value="NTP_transf_2"/>
    <property type="match status" value="1"/>
</dbReference>
<keyword evidence="15" id="KW-1185">Reference proteome</keyword>
<comment type="catalytic activity">
    <reaction evidence="12">
        <text>L-tyrosyl-[protein] + ATP = O-(5'-adenylyl)-L-tyrosyl-[protein] + diphosphate</text>
        <dbReference type="Rhea" id="RHEA:54288"/>
        <dbReference type="Rhea" id="RHEA-COMP:10136"/>
        <dbReference type="Rhea" id="RHEA-COMP:13846"/>
        <dbReference type="ChEBI" id="CHEBI:30616"/>
        <dbReference type="ChEBI" id="CHEBI:33019"/>
        <dbReference type="ChEBI" id="CHEBI:46858"/>
        <dbReference type="ChEBI" id="CHEBI:83624"/>
        <dbReference type="EC" id="2.7.7.108"/>
    </reaction>
</comment>
<keyword evidence="2" id="KW-1277">Toxin-antitoxin system</keyword>
<dbReference type="InterPro" id="IPR043519">
    <property type="entry name" value="NT_sf"/>
</dbReference>
<protein>
    <recommendedName>
        <fullName evidence="9">protein adenylyltransferase</fullName>
        <ecNumber evidence="9">2.7.7.108</ecNumber>
    </recommendedName>
</protein>
<evidence type="ECO:0000313" key="15">
    <source>
        <dbReference type="Proteomes" id="UP000001941"/>
    </source>
</evidence>
<comment type="cofactor">
    <cofactor evidence="1">
        <name>Mg(2+)</name>
        <dbReference type="ChEBI" id="CHEBI:18420"/>
    </cofactor>
</comment>
<evidence type="ECO:0000256" key="2">
    <source>
        <dbReference type="ARBA" id="ARBA00022649"/>
    </source>
</evidence>
<gene>
    <name evidence="14" type="ordered locus">Mhun_2422</name>
</gene>
<dbReference type="AlphaFoldDB" id="Q2FTW7"/>
<reference evidence="15" key="1">
    <citation type="journal article" date="2016" name="Stand. Genomic Sci.">
        <title>Complete genome sequence of Methanospirillum hungatei type strain JF1.</title>
        <authorList>
            <person name="Gunsalus R.P."/>
            <person name="Cook L.E."/>
            <person name="Crable B."/>
            <person name="Rohlin L."/>
            <person name="McDonald E."/>
            <person name="Mouttaki H."/>
            <person name="Sieber J.R."/>
            <person name="Poweleit N."/>
            <person name="Zhou H."/>
            <person name="Lapidus A.L."/>
            <person name="Daligault H.E."/>
            <person name="Land M."/>
            <person name="Gilna P."/>
            <person name="Ivanova N."/>
            <person name="Kyrpides N."/>
            <person name="Culley D.E."/>
            <person name="McInerney M.J."/>
        </authorList>
    </citation>
    <scope>NUCLEOTIDE SEQUENCE [LARGE SCALE GENOMIC DNA]</scope>
    <source>
        <strain evidence="15">ATCC 27890 / DSM 864 / NBRC 100397 / JF-1</strain>
    </source>
</reference>
<evidence type="ECO:0000256" key="8">
    <source>
        <dbReference type="ARBA" id="ARBA00022842"/>
    </source>
</evidence>
<evidence type="ECO:0000256" key="5">
    <source>
        <dbReference type="ARBA" id="ARBA00022723"/>
    </source>
</evidence>
<feature type="domain" description="Polymerase nucleotidyl transferase" evidence="13">
    <location>
        <begin position="29"/>
        <end position="108"/>
    </location>
</feature>
<sequence>MNTSMERGSMLPMKRQEIIIKLKMEMPVIRERYGIIKMGLFGSFARDDAGPMSDIDLIVLFEEGKEQFRPFMQCIFYLEQIFGRRVELIAEHSLDKRIRQDVLREVIWV</sequence>
<evidence type="ECO:0000256" key="3">
    <source>
        <dbReference type="ARBA" id="ARBA00022679"/>
    </source>
</evidence>
<dbReference type="EC" id="2.7.7.108" evidence="9"/>
<dbReference type="GO" id="GO:0046872">
    <property type="term" value="F:metal ion binding"/>
    <property type="evidence" value="ECO:0007669"/>
    <property type="project" value="UniProtKB-KW"/>
</dbReference>
<keyword evidence="8" id="KW-0460">Magnesium</keyword>
<comment type="similarity">
    <text evidence="10">Belongs to the MntA antitoxin family.</text>
</comment>
<keyword evidence="7" id="KW-0067">ATP-binding</keyword>
<evidence type="ECO:0000313" key="14">
    <source>
        <dbReference type="EMBL" id="ABD42123.1"/>
    </source>
</evidence>
<evidence type="ECO:0000256" key="9">
    <source>
        <dbReference type="ARBA" id="ARBA00034531"/>
    </source>
</evidence>
<keyword evidence="5" id="KW-0479">Metal-binding</keyword>
<dbReference type="Gene3D" id="3.30.460.10">
    <property type="entry name" value="Beta Polymerase, domain 2"/>
    <property type="match status" value="1"/>
</dbReference>
<evidence type="ECO:0000256" key="10">
    <source>
        <dbReference type="ARBA" id="ARBA00038276"/>
    </source>
</evidence>
<dbReference type="InterPro" id="IPR052038">
    <property type="entry name" value="Type-VII_TA_antitoxin"/>
</dbReference>
<dbReference type="CDD" id="cd05403">
    <property type="entry name" value="NT_KNTase_like"/>
    <property type="match status" value="1"/>
</dbReference>
<dbReference type="STRING" id="323259.Mhun_2422"/>
<comment type="catalytic activity">
    <reaction evidence="11">
        <text>O-(5'-adenylyl)-L-tyrosyl-[protein] + ATP = O-[5'-(adenylyl-(5'-&gt;3')-adenylyl)]-L-tyrosyl-[protein] + diphosphate</text>
        <dbReference type="Rhea" id="RHEA:66528"/>
        <dbReference type="Rhea" id="RHEA-COMP:13846"/>
        <dbReference type="Rhea" id="RHEA-COMP:17046"/>
        <dbReference type="ChEBI" id="CHEBI:30616"/>
        <dbReference type="ChEBI" id="CHEBI:33019"/>
        <dbReference type="ChEBI" id="CHEBI:83624"/>
        <dbReference type="ChEBI" id="CHEBI:167160"/>
    </reaction>
</comment>
<keyword evidence="6" id="KW-0547">Nucleotide-binding</keyword>
<dbReference type="PANTHER" id="PTHR33571">
    <property type="entry name" value="SSL8005 PROTEIN"/>
    <property type="match status" value="1"/>
</dbReference>
<evidence type="ECO:0000256" key="11">
    <source>
        <dbReference type="ARBA" id="ARBA00047518"/>
    </source>
</evidence>
<evidence type="ECO:0000256" key="6">
    <source>
        <dbReference type="ARBA" id="ARBA00022741"/>
    </source>
</evidence>
<dbReference type="SUPFAM" id="SSF81301">
    <property type="entry name" value="Nucleotidyltransferase"/>
    <property type="match status" value="1"/>
</dbReference>
<evidence type="ECO:0000256" key="1">
    <source>
        <dbReference type="ARBA" id="ARBA00001946"/>
    </source>
</evidence>
<evidence type="ECO:0000256" key="7">
    <source>
        <dbReference type="ARBA" id="ARBA00022840"/>
    </source>
</evidence>
<name>Q2FTW7_METHJ</name>
<dbReference type="PANTHER" id="PTHR33571:SF12">
    <property type="entry name" value="BSL3053 PROTEIN"/>
    <property type="match status" value="1"/>
</dbReference>
<evidence type="ECO:0000256" key="12">
    <source>
        <dbReference type="ARBA" id="ARBA00048696"/>
    </source>
</evidence>
<dbReference type="Proteomes" id="UP000001941">
    <property type="component" value="Chromosome"/>
</dbReference>
<dbReference type="HOGENOM" id="CLU_130257_10_0_2"/>
<dbReference type="GO" id="GO:0070733">
    <property type="term" value="F:AMPylase activity"/>
    <property type="evidence" value="ECO:0007669"/>
    <property type="project" value="UniProtKB-EC"/>
</dbReference>
<evidence type="ECO:0000259" key="13">
    <source>
        <dbReference type="Pfam" id="PF01909"/>
    </source>
</evidence>
<dbReference type="InParanoid" id="Q2FTW7"/>
<dbReference type="eggNOG" id="arCOG01206">
    <property type="taxonomic scope" value="Archaea"/>
</dbReference>